<dbReference type="PANTHER" id="PTHR41302:SF2">
    <property type="entry name" value="PRESPORE SPECIFIC TRANSCRIPTIONAL ACTIVATOR RSFA"/>
    <property type="match status" value="1"/>
</dbReference>
<proteinExistence type="predicted"/>
<keyword evidence="1" id="KW-0175">Coiled coil</keyword>
<keyword evidence="3" id="KW-1185">Reference proteome</keyword>
<accession>A0ABW3DBE0</accession>
<dbReference type="Proteomes" id="UP001597120">
    <property type="component" value="Unassembled WGS sequence"/>
</dbReference>
<dbReference type="RefSeq" id="WP_144935807.1">
    <property type="nucleotide sequence ID" value="NZ_JBHTIU010000037.1"/>
</dbReference>
<name>A0ABW3DBE0_9BACL</name>
<dbReference type="PANTHER" id="PTHR41302">
    <property type="entry name" value="PRESPORE-SPECIFIC TRANSCRIPTIONAL REGULATOR RSFA-RELATED"/>
    <property type="match status" value="1"/>
</dbReference>
<protein>
    <submittedName>
        <fullName evidence="2">RsfA family transcriptional regulator</fullName>
    </submittedName>
</protein>
<dbReference type="NCBIfam" id="TIGR02894">
    <property type="entry name" value="DNA_bind_RsfA"/>
    <property type="match status" value="1"/>
</dbReference>
<comment type="caution">
    <text evidence="2">The sequence shown here is derived from an EMBL/GenBank/DDBJ whole genome shotgun (WGS) entry which is preliminary data.</text>
</comment>
<gene>
    <name evidence="2" type="ORF">ACFQ03_11915</name>
</gene>
<feature type="coiled-coil region" evidence="1">
    <location>
        <begin position="120"/>
        <end position="175"/>
    </location>
</feature>
<evidence type="ECO:0000313" key="2">
    <source>
        <dbReference type="EMBL" id="MFD0869859.1"/>
    </source>
</evidence>
<evidence type="ECO:0000313" key="3">
    <source>
        <dbReference type="Proteomes" id="UP001597120"/>
    </source>
</evidence>
<sequence length="215" mass="24799">MSAVRQDAWSEEDDLILAEVTLRHIRDGSTQLTAFEEVGEKIGRTAAACGFRWNSCVRKKYEAAIQIAKAQRQKRHQMKKQTGMPVSSVSSVAVLEGEAGLKGDLLSEETLSIDAVIRFLKQWKTSYQEMSRQTKSMERELQELQEEFELLKQENEKLSKQVNEVQSDYQVVNDDYRALIQIMDRARKMAFLVEEDDDKKSRFKMDANGNLERIE</sequence>
<reference evidence="3" key="1">
    <citation type="journal article" date="2019" name="Int. J. Syst. Evol. Microbiol.">
        <title>The Global Catalogue of Microorganisms (GCM) 10K type strain sequencing project: providing services to taxonomists for standard genome sequencing and annotation.</title>
        <authorList>
            <consortium name="The Broad Institute Genomics Platform"/>
            <consortium name="The Broad Institute Genome Sequencing Center for Infectious Disease"/>
            <person name="Wu L."/>
            <person name="Ma J."/>
        </authorList>
    </citation>
    <scope>NUCLEOTIDE SEQUENCE [LARGE SCALE GENOMIC DNA]</scope>
    <source>
        <strain evidence="3">CCUG 57263</strain>
    </source>
</reference>
<evidence type="ECO:0000256" key="1">
    <source>
        <dbReference type="SAM" id="Coils"/>
    </source>
</evidence>
<dbReference type="InterPro" id="IPR014243">
    <property type="entry name" value="RsfA-like"/>
</dbReference>
<dbReference type="EMBL" id="JBHTIU010000037">
    <property type="protein sequence ID" value="MFD0869859.1"/>
    <property type="molecule type" value="Genomic_DNA"/>
</dbReference>
<organism evidence="2 3">
    <name type="scientific">Paenibacillus residui</name>
    <dbReference type="NCBI Taxonomy" id="629724"/>
    <lineage>
        <taxon>Bacteria</taxon>
        <taxon>Bacillati</taxon>
        <taxon>Bacillota</taxon>
        <taxon>Bacilli</taxon>
        <taxon>Bacillales</taxon>
        <taxon>Paenibacillaceae</taxon>
        <taxon>Paenibacillus</taxon>
    </lineage>
</organism>